<dbReference type="Gene3D" id="3.40.50.1820">
    <property type="entry name" value="alpha/beta hydrolase"/>
    <property type="match status" value="2"/>
</dbReference>
<name>A0A445B7C9_ARAHY</name>
<dbReference type="EMBL" id="SDMP01000010">
    <property type="protein sequence ID" value="RYR34574.1"/>
    <property type="molecule type" value="Genomic_DNA"/>
</dbReference>
<evidence type="ECO:0000313" key="3">
    <source>
        <dbReference type="EMBL" id="RYR34574.1"/>
    </source>
</evidence>
<dbReference type="InterPro" id="IPR029058">
    <property type="entry name" value="AB_hydrolase_fold"/>
</dbReference>
<feature type="chain" id="PRO_5019245843" description="AB hydrolase-1 domain-containing protein" evidence="1">
    <location>
        <begin position="31"/>
        <end position="373"/>
    </location>
</feature>
<dbReference type="AlphaFoldDB" id="A0A445B7C9"/>
<dbReference type="GO" id="GO:0009694">
    <property type="term" value="P:jasmonic acid metabolic process"/>
    <property type="evidence" value="ECO:0007669"/>
    <property type="project" value="TreeGrafter"/>
</dbReference>
<gene>
    <name evidence="3" type="ORF">Ahy_A10g049524</name>
</gene>
<dbReference type="GO" id="GO:0080031">
    <property type="term" value="F:methyl salicylate esterase activity"/>
    <property type="evidence" value="ECO:0007669"/>
    <property type="project" value="TreeGrafter"/>
</dbReference>
<dbReference type="GO" id="GO:0080032">
    <property type="term" value="F:methyl jasmonate esterase activity"/>
    <property type="evidence" value="ECO:0007669"/>
    <property type="project" value="TreeGrafter"/>
</dbReference>
<dbReference type="STRING" id="3818.A0A445B7C9"/>
<evidence type="ECO:0000256" key="1">
    <source>
        <dbReference type="SAM" id="SignalP"/>
    </source>
</evidence>
<dbReference type="SUPFAM" id="SSF53474">
    <property type="entry name" value="alpha/beta-Hydrolases"/>
    <property type="match status" value="1"/>
</dbReference>
<protein>
    <recommendedName>
        <fullName evidence="2">AB hydrolase-1 domain-containing protein</fullName>
    </recommendedName>
</protein>
<dbReference type="InterPro" id="IPR000073">
    <property type="entry name" value="AB_hydrolase_1"/>
</dbReference>
<feature type="signal peptide" evidence="1">
    <location>
        <begin position="1"/>
        <end position="30"/>
    </location>
</feature>
<evidence type="ECO:0000313" key="4">
    <source>
        <dbReference type="Proteomes" id="UP000289738"/>
    </source>
</evidence>
<keyword evidence="4" id="KW-1185">Reference proteome</keyword>
<sequence length="373" mass="41574">MEHVKKKHHQTLVFILFLIILSSLTSKSGSSSPESSQNRKHHFVLVHGACHGAWSWYKVITLLKSWGHNVTALDLAASGVNQKQVLELRSISEYFEPLTEFMTSSVGEDERVVLVGHSLGGLAISHAMEHFPHKISVAVFVTAFMPGPTANISAMYQMLRRDATERRYDKVKEQHKVKERVAIEGEAGDEGEGHDGNLKTPKVRVSVSCEGIKATLPSEKKSLTASTSNTKCNVDAFSNSGSLLDNHYTYDEGRNKPATTFAFGPHYLGSRLYQLSSKQDWNLATTLVRPLKLFSNKDITKVLTLSHTKYSSVSRIFVVSEKDLVVSPNLQRWMIEHNPPNRVVEIAGSDHMIMMSKPIDLCLQLQSIAANYD</sequence>
<feature type="domain" description="AB hydrolase-1" evidence="2">
    <location>
        <begin position="43"/>
        <end position="160"/>
    </location>
</feature>
<dbReference type="Pfam" id="PF12697">
    <property type="entry name" value="Abhydrolase_6"/>
    <property type="match status" value="1"/>
</dbReference>
<dbReference type="PANTHER" id="PTHR10992:SF1002">
    <property type="entry name" value="SALICYLIC ACID-BINDING PROTEIN 2-LIKE"/>
    <property type="match status" value="1"/>
</dbReference>
<evidence type="ECO:0000259" key="2">
    <source>
        <dbReference type="Pfam" id="PF12697"/>
    </source>
</evidence>
<dbReference type="Proteomes" id="UP000289738">
    <property type="component" value="Chromosome A10"/>
</dbReference>
<dbReference type="InterPro" id="IPR045889">
    <property type="entry name" value="MES/HNL"/>
</dbReference>
<dbReference type="PANTHER" id="PTHR10992">
    <property type="entry name" value="METHYLESTERASE FAMILY MEMBER"/>
    <property type="match status" value="1"/>
</dbReference>
<proteinExistence type="predicted"/>
<keyword evidence="1" id="KW-0732">Signal</keyword>
<dbReference type="GO" id="GO:0009696">
    <property type="term" value="P:salicylic acid metabolic process"/>
    <property type="evidence" value="ECO:0007669"/>
    <property type="project" value="TreeGrafter"/>
</dbReference>
<dbReference type="GO" id="GO:0080030">
    <property type="term" value="F:methyl indole-3-acetate esterase activity"/>
    <property type="evidence" value="ECO:0007669"/>
    <property type="project" value="TreeGrafter"/>
</dbReference>
<reference evidence="3 4" key="1">
    <citation type="submission" date="2019-01" db="EMBL/GenBank/DDBJ databases">
        <title>Sequencing of cultivated peanut Arachis hypogaea provides insights into genome evolution and oil improvement.</title>
        <authorList>
            <person name="Chen X."/>
        </authorList>
    </citation>
    <scope>NUCLEOTIDE SEQUENCE [LARGE SCALE GENOMIC DNA]</scope>
    <source>
        <strain evidence="4">cv. Fuhuasheng</strain>
        <tissue evidence="3">Leaves</tissue>
    </source>
</reference>
<accession>A0A445B7C9</accession>
<organism evidence="3 4">
    <name type="scientific">Arachis hypogaea</name>
    <name type="common">Peanut</name>
    <dbReference type="NCBI Taxonomy" id="3818"/>
    <lineage>
        <taxon>Eukaryota</taxon>
        <taxon>Viridiplantae</taxon>
        <taxon>Streptophyta</taxon>
        <taxon>Embryophyta</taxon>
        <taxon>Tracheophyta</taxon>
        <taxon>Spermatophyta</taxon>
        <taxon>Magnoliopsida</taxon>
        <taxon>eudicotyledons</taxon>
        <taxon>Gunneridae</taxon>
        <taxon>Pentapetalae</taxon>
        <taxon>rosids</taxon>
        <taxon>fabids</taxon>
        <taxon>Fabales</taxon>
        <taxon>Fabaceae</taxon>
        <taxon>Papilionoideae</taxon>
        <taxon>50 kb inversion clade</taxon>
        <taxon>dalbergioids sensu lato</taxon>
        <taxon>Dalbergieae</taxon>
        <taxon>Pterocarpus clade</taxon>
        <taxon>Arachis</taxon>
    </lineage>
</organism>
<comment type="caution">
    <text evidence="3">The sequence shown here is derived from an EMBL/GenBank/DDBJ whole genome shotgun (WGS) entry which is preliminary data.</text>
</comment>